<comment type="caution">
    <text evidence="7">The sequence shown here is derived from an EMBL/GenBank/DDBJ whole genome shotgun (WGS) entry which is preliminary data.</text>
</comment>
<evidence type="ECO:0000313" key="7">
    <source>
        <dbReference type="EMBL" id="KAF3487961.1"/>
    </source>
</evidence>
<dbReference type="PANTHER" id="PTHR27002">
    <property type="entry name" value="RECEPTOR-LIKE SERINE/THREONINE-PROTEIN KINASE SD1-8"/>
    <property type="match status" value="1"/>
</dbReference>
<dbReference type="SUPFAM" id="SSF56112">
    <property type="entry name" value="Protein kinase-like (PK-like)"/>
    <property type="match status" value="1"/>
</dbReference>
<evidence type="ECO:0000256" key="2">
    <source>
        <dbReference type="ARBA" id="ARBA00022679"/>
    </source>
</evidence>
<dbReference type="PROSITE" id="PS00108">
    <property type="entry name" value="PROTEIN_KINASE_ST"/>
    <property type="match status" value="1"/>
</dbReference>
<evidence type="ECO:0000313" key="8">
    <source>
        <dbReference type="Proteomes" id="UP000712600"/>
    </source>
</evidence>
<dbReference type="Pfam" id="PF07714">
    <property type="entry name" value="PK_Tyr_Ser-Thr"/>
    <property type="match status" value="1"/>
</dbReference>
<evidence type="ECO:0000256" key="5">
    <source>
        <dbReference type="ARBA" id="ARBA00022840"/>
    </source>
</evidence>
<dbReference type="Proteomes" id="UP000712600">
    <property type="component" value="Unassembled WGS sequence"/>
</dbReference>
<keyword evidence="4" id="KW-0418">Kinase</keyword>
<dbReference type="Gene3D" id="3.30.200.20">
    <property type="entry name" value="Phosphorylase Kinase, domain 1"/>
    <property type="match status" value="1"/>
</dbReference>
<keyword evidence="5" id="KW-0067">ATP-binding</keyword>
<reference evidence="7" key="1">
    <citation type="submission" date="2019-12" db="EMBL/GenBank/DDBJ databases">
        <title>Genome sequencing and annotation of Brassica cretica.</title>
        <authorList>
            <person name="Studholme D.J."/>
            <person name="Sarris P."/>
        </authorList>
    </citation>
    <scope>NUCLEOTIDE SEQUENCE</scope>
    <source>
        <strain evidence="7">PFS-109/04</strain>
        <tissue evidence="7">Leaf</tissue>
    </source>
</reference>
<dbReference type="PANTHER" id="PTHR27002:SF1095">
    <property type="entry name" value="G-TYPE LECTIN S-RECEPTOR-LIKE SERINE_THREONINE-PROTEIN KINASE RKS1"/>
    <property type="match status" value="1"/>
</dbReference>
<dbReference type="InterPro" id="IPR011009">
    <property type="entry name" value="Kinase-like_dom_sf"/>
</dbReference>
<organism evidence="7 8">
    <name type="scientific">Brassica cretica</name>
    <name type="common">Mustard</name>
    <dbReference type="NCBI Taxonomy" id="69181"/>
    <lineage>
        <taxon>Eukaryota</taxon>
        <taxon>Viridiplantae</taxon>
        <taxon>Streptophyta</taxon>
        <taxon>Embryophyta</taxon>
        <taxon>Tracheophyta</taxon>
        <taxon>Spermatophyta</taxon>
        <taxon>Magnoliopsida</taxon>
        <taxon>eudicotyledons</taxon>
        <taxon>Gunneridae</taxon>
        <taxon>Pentapetalae</taxon>
        <taxon>rosids</taxon>
        <taxon>malvids</taxon>
        <taxon>Brassicales</taxon>
        <taxon>Brassicaceae</taxon>
        <taxon>Brassiceae</taxon>
        <taxon>Brassica</taxon>
    </lineage>
</organism>
<feature type="domain" description="Protein kinase" evidence="6">
    <location>
        <begin position="1"/>
        <end position="263"/>
    </location>
</feature>
<evidence type="ECO:0000256" key="1">
    <source>
        <dbReference type="ARBA" id="ARBA00022527"/>
    </source>
</evidence>
<accession>A0A8S9MXV4</accession>
<evidence type="ECO:0000256" key="3">
    <source>
        <dbReference type="ARBA" id="ARBA00022741"/>
    </source>
</evidence>
<dbReference type="GO" id="GO:0005886">
    <property type="term" value="C:plasma membrane"/>
    <property type="evidence" value="ECO:0007669"/>
    <property type="project" value="TreeGrafter"/>
</dbReference>
<proteinExistence type="predicted"/>
<dbReference type="Gene3D" id="1.10.510.10">
    <property type="entry name" value="Transferase(Phosphotransferase) domain 1"/>
    <property type="match status" value="2"/>
</dbReference>
<dbReference type="FunFam" id="1.10.510.10:FF:001019">
    <property type="entry name" value="G-type lectin S-receptor-like serine/threonine-protein kinase B120"/>
    <property type="match status" value="1"/>
</dbReference>
<sequence>MEVAVKRLSKNSGQGMEEFKNEVKLISKLQHRNLVRILGCCVELEEKMLIYEYLPNKSLDCFIFDEEQRAALDWPVRKGIIRGIARGTMYLHQDSRLRIIHRDLKASNILLDNEMIPKISDFGMARIFGGNQIEGCTNRIWDLWEKGEAKDIIDNLMDQESYSESEVVKCIHIGLLCVQENASDRADMSSVLIMLGQTAIDLPNPKLPAFTAVRRRGSENVALVIAEPGSSVNDITFTDVQARLCSPPKKSLSAGDSLSGQLLRCSAFAPPALSLLSTRPPLSLRRKTPLSLKFRPTLTVVLSDSCGEKGKQIKTLKSKEHHHI</sequence>
<dbReference type="EMBL" id="QGKX02002183">
    <property type="protein sequence ID" value="KAF3487961.1"/>
    <property type="molecule type" value="Genomic_DNA"/>
</dbReference>
<keyword evidence="1" id="KW-0723">Serine/threonine-protein kinase</keyword>
<dbReference type="InterPro" id="IPR000719">
    <property type="entry name" value="Prot_kinase_dom"/>
</dbReference>
<keyword evidence="3" id="KW-0547">Nucleotide-binding</keyword>
<keyword evidence="2" id="KW-0808">Transferase</keyword>
<name>A0A8S9MXV4_BRACR</name>
<gene>
    <name evidence="7" type="ORF">F2Q69_00056023</name>
</gene>
<dbReference type="PROSITE" id="PS50011">
    <property type="entry name" value="PROTEIN_KINASE_DOM"/>
    <property type="match status" value="1"/>
</dbReference>
<dbReference type="FunFam" id="3.30.200.20:FF:000924">
    <property type="entry name" value="Uncharacterized protein"/>
    <property type="match status" value="1"/>
</dbReference>
<evidence type="ECO:0000259" key="6">
    <source>
        <dbReference type="PROSITE" id="PS50011"/>
    </source>
</evidence>
<dbReference type="GO" id="GO:0004674">
    <property type="term" value="F:protein serine/threonine kinase activity"/>
    <property type="evidence" value="ECO:0007669"/>
    <property type="project" value="UniProtKB-KW"/>
</dbReference>
<dbReference type="SMART" id="SM00220">
    <property type="entry name" value="S_TKc"/>
    <property type="match status" value="1"/>
</dbReference>
<dbReference type="AlphaFoldDB" id="A0A8S9MXV4"/>
<dbReference type="InterPro" id="IPR001245">
    <property type="entry name" value="Ser-Thr/Tyr_kinase_cat_dom"/>
</dbReference>
<evidence type="ECO:0000256" key="4">
    <source>
        <dbReference type="ARBA" id="ARBA00022777"/>
    </source>
</evidence>
<dbReference type="InterPro" id="IPR008271">
    <property type="entry name" value="Ser/Thr_kinase_AS"/>
</dbReference>
<protein>
    <recommendedName>
        <fullName evidence="6">Protein kinase domain-containing protein</fullName>
    </recommendedName>
</protein>
<dbReference type="GO" id="GO:0005524">
    <property type="term" value="F:ATP binding"/>
    <property type="evidence" value="ECO:0007669"/>
    <property type="project" value="UniProtKB-KW"/>
</dbReference>